<keyword evidence="2" id="KW-1133">Transmembrane helix</keyword>
<keyword evidence="2" id="KW-0812">Transmembrane</keyword>
<sequence length="591" mass="65536">MEKSNQPVHVTLSELKDGDKEIVDAEFLVDLLESYRFGKDNVPAREFRSKAAATAPAPVNTTEIELEEDNDGSQAQGTLVNLTLIFNRTQTCLTGRSISRLFLVLIAIVGNNSVSESTSSLFSDSDPIVLESTVSETGSNEESETGSNEESETGSNEENGNNWLESSSTNLPNVENKRQRNGEDCEIEEEEENNERSLSDSEEKSNLEKLLGTQENYELGNEDEEKNERSSSDSEEKSNLENLLATQENYELYCPSCSTCITRNVVLKKRKRGKHVNSSLDLKPDIPVVEPDEPSDIEEMESPVKVYVPETRIEDDQEDKEGTIFTCLVCDLKYFIRLGKKFLQLDYIRGKPVEKSVEEYIDVRKSINTTQSPPQIQPDGERFAIELLKSTVYGGLTETITSLGVVSSASASGSSTMNILALAVANLAGGLIVLAQNFQDLRNSSDQEKDRYEELLGRRTKSRIHILVAVMSYIFFGLIPPLVYAFSFYETGIKNYKLISVFLGSLVCVILLGSIKVYVRKPTNSCGSTKAYLKSAAYYTSIVVASCGISYVVGDIMGEYIEKLSLVGLDQISITSPCYGIKPEECRFTSF</sequence>
<accession>A0A178UTE7</accession>
<feature type="transmembrane region" description="Helical" evidence="2">
    <location>
        <begin position="464"/>
        <end position="486"/>
    </location>
</feature>
<feature type="compositionally biased region" description="Acidic residues" evidence="1">
    <location>
        <begin position="184"/>
        <end position="193"/>
    </location>
</feature>
<organism evidence="3 4">
    <name type="scientific">Arabidopsis thaliana</name>
    <name type="common">Mouse-ear cress</name>
    <dbReference type="NCBI Taxonomy" id="3702"/>
    <lineage>
        <taxon>Eukaryota</taxon>
        <taxon>Viridiplantae</taxon>
        <taxon>Streptophyta</taxon>
        <taxon>Embryophyta</taxon>
        <taxon>Tracheophyta</taxon>
        <taxon>Spermatophyta</taxon>
        <taxon>Magnoliopsida</taxon>
        <taxon>eudicotyledons</taxon>
        <taxon>Gunneridae</taxon>
        <taxon>Pentapetalae</taxon>
        <taxon>rosids</taxon>
        <taxon>malvids</taxon>
        <taxon>Brassicales</taxon>
        <taxon>Brassicaceae</taxon>
        <taxon>Camelineae</taxon>
        <taxon>Arabidopsis</taxon>
    </lineage>
</organism>
<feature type="transmembrane region" description="Helical" evidence="2">
    <location>
        <begin position="531"/>
        <end position="553"/>
    </location>
</feature>
<dbReference type="InterPro" id="IPR052843">
    <property type="entry name" value="ER_body_metal_sequester"/>
</dbReference>
<feature type="region of interest" description="Disordered" evidence="1">
    <location>
        <begin position="134"/>
        <end position="240"/>
    </location>
</feature>
<evidence type="ECO:0000313" key="3">
    <source>
        <dbReference type="EMBL" id="OAO96122.1"/>
    </source>
</evidence>
<protein>
    <submittedName>
        <fullName evidence="3">MEB2</fullName>
    </submittedName>
</protein>
<evidence type="ECO:0000256" key="1">
    <source>
        <dbReference type="SAM" id="MobiDB-lite"/>
    </source>
</evidence>
<feature type="compositionally biased region" description="Low complexity" evidence="1">
    <location>
        <begin position="153"/>
        <end position="162"/>
    </location>
</feature>
<dbReference type="PANTHER" id="PTHR38937">
    <property type="entry name" value="MEMBRANE PROTEIN OF ER BODY-LIKE PROTEIN"/>
    <property type="match status" value="1"/>
</dbReference>
<gene>
    <name evidence="3" type="ordered locus">AXX17_At5g24070</name>
</gene>
<keyword evidence="2" id="KW-0472">Membrane</keyword>
<reference evidence="4" key="1">
    <citation type="journal article" date="2016" name="Proc. Natl. Acad. Sci. U.S.A.">
        <title>Chromosome-level assembly of Arabidopsis thaliana Ler reveals the extent of translocation and inversion polymorphisms.</title>
        <authorList>
            <person name="Zapata L."/>
            <person name="Ding J."/>
            <person name="Willing E.M."/>
            <person name="Hartwig B."/>
            <person name="Bezdan D."/>
            <person name="Jiao W.B."/>
            <person name="Patel V."/>
            <person name="Velikkakam James G."/>
            <person name="Koornneef M."/>
            <person name="Ossowski S."/>
            <person name="Schneeberger K."/>
        </authorList>
    </citation>
    <scope>NUCLEOTIDE SEQUENCE [LARGE SCALE GENOMIC DNA]</scope>
    <source>
        <strain evidence="4">cv. Landsberg erecta</strain>
    </source>
</reference>
<dbReference type="AlphaFoldDB" id="A0A178UTE7"/>
<dbReference type="PANTHER" id="PTHR38937:SF2">
    <property type="entry name" value="MEMBRANE PROTEIN OF ER BODY-LIKE PROTEIN ISOFORM X1"/>
    <property type="match status" value="1"/>
</dbReference>
<feature type="compositionally biased region" description="Basic and acidic residues" evidence="1">
    <location>
        <begin position="194"/>
        <end position="207"/>
    </location>
</feature>
<proteinExistence type="predicted"/>
<evidence type="ECO:0000256" key="2">
    <source>
        <dbReference type="SAM" id="Phobius"/>
    </source>
</evidence>
<feature type="transmembrane region" description="Helical" evidence="2">
    <location>
        <begin position="498"/>
        <end position="519"/>
    </location>
</feature>
<feature type="compositionally biased region" description="Basic and acidic residues" evidence="1">
    <location>
        <begin position="226"/>
        <end position="239"/>
    </location>
</feature>
<evidence type="ECO:0000313" key="4">
    <source>
        <dbReference type="Proteomes" id="UP000078284"/>
    </source>
</evidence>
<dbReference type="EMBL" id="LUHQ01000005">
    <property type="protein sequence ID" value="OAO96122.1"/>
    <property type="molecule type" value="Genomic_DNA"/>
</dbReference>
<feature type="compositionally biased region" description="Acidic residues" evidence="1">
    <location>
        <begin position="139"/>
        <end position="152"/>
    </location>
</feature>
<feature type="transmembrane region" description="Helical" evidence="2">
    <location>
        <begin position="417"/>
        <end position="435"/>
    </location>
</feature>
<name>A0A178UTE7_ARATH</name>
<dbReference type="ExpressionAtlas" id="A0A178UTE7">
    <property type="expression patterns" value="baseline and differential"/>
</dbReference>
<feature type="compositionally biased region" description="Polar residues" evidence="1">
    <location>
        <begin position="163"/>
        <end position="173"/>
    </location>
</feature>
<dbReference type="Proteomes" id="UP000078284">
    <property type="component" value="Chromosome 5"/>
</dbReference>
<comment type="caution">
    <text evidence="3">The sequence shown here is derived from an EMBL/GenBank/DDBJ whole genome shotgun (WGS) entry which is preliminary data.</text>
</comment>